<feature type="transmembrane region" description="Helical" evidence="6">
    <location>
        <begin position="125"/>
        <end position="149"/>
    </location>
</feature>
<feature type="transmembrane region" description="Helical" evidence="6">
    <location>
        <begin position="197"/>
        <end position="217"/>
    </location>
</feature>
<name>A0ABV4DZG1_9CLOT</name>
<feature type="transmembrane region" description="Helical" evidence="6">
    <location>
        <begin position="51"/>
        <end position="73"/>
    </location>
</feature>
<organism evidence="7 8">
    <name type="scientific">Clostridium lapidicellarium</name>
    <dbReference type="NCBI Taxonomy" id="3240931"/>
    <lineage>
        <taxon>Bacteria</taxon>
        <taxon>Bacillati</taxon>
        <taxon>Bacillota</taxon>
        <taxon>Clostridia</taxon>
        <taxon>Eubacteriales</taxon>
        <taxon>Clostridiaceae</taxon>
        <taxon>Clostridium</taxon>
    </lineage>
</organism>
<feature type="transmembrane region" description="Helical" evidence="6">
    <location>
        <begin position="20"/>
        <end position="39"/>
    </location>
</feature>
<evidence type="ECO:0000313" key="7">
    <source>
        <dbReference type="EMBL" id="MEY8764297.1"/>
    </source>
</evidence>
<dbReference type="Gene3D" id="1.20.1740.10">
    <property type="entry name" value="Amino acid/polyamine transporter I"/>
    <property type="match status" value="1"/>
</dbReference>
<keyword evidence="2" id="KW-1003">Cell membrane</keyword>
<feature type="transmembrane region" description="Helical" evidence="6">
    <location>
        <begin position="337"/>
        <end position="355"/>
    </location>
</feature>
<feature type="transmembrane region" description="Helical" evidence="6">
    <location>
        <begin position="161"/>
        <end position="185"/>
    </location>
</feature>
<dbReference type="InterPro" id="IPR050367">
    <property type="entry name" value="APC_superfamily"/>
</dbReference>
<feature type="transmembrane region" description="Helical" evidence="6">
    <location>
        <begin position="361"/>
        <end position="379"/>
    </location>
</feature>
<comment type="caution">
    <text evidence="7">The sequence shown here is derived from an EMBL/GenBank/DDBJ whole genome shotgun (WGS) entry which is preliminary data.</text>
</comment>
<feature type="transmembrane region" description="Helical" evidence="6">
    <location>
        <begin position="284"/>
        <end position="309"/>
    </location>
</feature>
<reference evidence="7 8" key="1">
    <citation type="submission" date="2024-08" db="EMBL/GenBank/DDBJ databases">
        <title>Clostridium lapicellarii sp. nov., and Clostridium renhuaiense sp. nov., two species isolated from the mud in a fermentation cellar used for producing sauce-flavour Chinese liquors.</title>
        <authorList>
            <person name="Yang F."/>
            <person name="Wang H."/>
            <person name="Chen L.Q."/>
            <person name="Zhou N."/>
            <person name="Lu J.J."/>
            <person name="Pu X.X."/>
            <person name="Wan B."/>
            <person name="Wang L."/>
            <person name="Liu S.J."/>
        </authorList>
    </citation>
    <scope>NUCLEOTIDE SEQUENCE [LARGE SCALE GENOMIC DNA]</scope>
    <source>
        <strain evidence="7 8">MT-113</strain>
    </source>
</reference>
<feature type="transmembrane region" description="Helical" evidence="6">
    <location>
        <begin position="425"/>
        <end position="443"/>
    </location>
</feature>
<sequence>MSNDNKNEDERSGFKRELGFPSAIAMVVGSMIASGIFMAPQNLAASTNPKTAIIAWAITGTGSIFIAITFANMVAKIPRTGGPVVYTRVAFGEFPSFLVGWAYWIGAWTSLGALINGCIRYLGNIIPVISGNGAVAFAAASIILWAIIYFNIRGIKQAGSVVVFTTICKLIPLAVFLIIGLFHFHPEYFNTVSSQKVSGINTLSAAIGVTLWSFMGLEMGVFPAEETKNAPVFIKKATIFGTIFVAIIYILVSAVSFGIMPQNQLADSKAPIAEMLNLMTGGRWGGIFISIGVVISTLGAATGCAIVTARCSYACAANKTFPAVFKKMNLKYGTPEMSLIIVGILTNLLLILNYVKGLNAAYQFIMLLSTMSTLPAYITTAGAEMLTCKKYSKNLNIGNFIGKSIVPLVAFAYSCYAVYGCGQEAVLWGFILMLLGIPFYLYVKIDERNKTGIDCVDRDFLNK</sequence>
<dbReference type="EMBL" id="JBGFFE010000019">
    <property type="protein sequence ID" value="MEY8764297.1"/>
    <property type="molecule type" value="Genomic_DNA"/>
</dbReference>
<feature type="transmembrane region" description="Helical" evidence="6">
    <location>
        <begin position="400"/>
        <end position="419"/>
    </location>
</feature>
<evidence type="ECO:0000256" key="1">
    <source>
        <dbReference type="ARBA" id="ARBA00004651"/>
    </source>
</evidence>
<dbReference type="PANTHER" id="PTHR42770:SF18">
    <property type="entry name" value="ARGININE_AGMATINE ANTIPORTER"/>
    <property type="match status" value="1"/>
</dbReference>
<keyword evidence="8" id="KW-1185">Reference proteome</keyword>
<dbReference type="InterPro" id="IPR002293">
    <property type="entry name" value="AA/rel_permease1"/>
</dbReference>
<evidence type="ECO:0000256" key="3">
    <source>
        <dbReference type="ARBA" id="ARBA00022692"/>
    </source>
</evidence>
<dbReference type="Proteomes" id="UP001565220">
    <property type="component" value="Unassembled WGS sequence"/>
</dbReference>
<evidence type="ECO:0000256" key="6">
    <source>
        <dbReference type="SAM" id="Phobius"/>
    </source>
</evidence>
<keyword evidence="4 6" id="KW-1133">Transmembrane helix</keyword>
<protein>
    <submittedName>
        <fullName evidence="7">Amino acid permease</fullName>
    </submittedName>
</protein>
<dbReference type="RefSeq" id="WP_369869178.1">
    <property type="nucleotide sequence ID" value="NZ_JBGFFE010000019.1"/>
</dbReference>
<keyword evidence="3 6" id="KW-0812">Transmembrane</keyword>
<gene>
    <name evidence="7" type="ORF">AB8S09_11720</name>
</gene>
<proteinExistence type="predicted"/>
<accession>A0ABV4DZG1</accession>
<dbReference type="PIRSF" id="PIRSF006060">
    <property type="entry name" value="AA_transporter"/>
    <property type="match status" value="1"/>
</dbReference>
<evidence type="ECO:0000256" key="2">
    <source>
        <dbReference type="ARBA" id="ARBA00022475"/>
    </source>
</evidence>
<evidence type="ECO:0000313" key="8">
    <source>
        <dbReference type="Proteomes" id="UP001565220"/>
    </source>
</evidence>
<evidence type="ECO:0000256" key="4">
    <source>
        <dbReference type="ARBA" id="ARBA00022989"/>
    </source>
</evidence>
<comment type="subcellular location">
    <subcellularLocation>
        <location evidence="1">Cell membrane</location>
        <topology evidence="1">Multi-pass membrane protein</topology>
    </subcellularLocation>
</comment>
<feature type="transmembrane region" description="Helical" evidence="6">
    <location>
        <begin position="85"/>
        <end position="105"/>
    </location>
</feature>
<feature type="transmembrane region" description="Helical" evidence="6">
    <location>
        <begin position="237"/>
        <end position="259"/>
    </location>
</feature>
<keyword evidence="5 6" id="KW-0472">Membrane</keyword>
<evidence type="ECO:0000256" key="5">
    <source>
        <dbReference type="ARBA" id="ARBA00023136"/>
    </source>
</evidence>
<dbReference type="Pfam" id="PF13520">
    <property type="entry name" value="AA_permease_2"/>
    <property type="match status" value="1"/>
</dbReference>
<dbReference type="PANTHER" id="PTHR42770">
    <property type="entry name" value="AMINO ACID TRANSPORTER-RELATED"/>
    <property type="match status" value="1"/>
</dbReference>